<dbReference type="GO" id="GO:0006952">
    <property type="term" value="P:defense response"/>
    <property type="evidence" value="ECO:0007669"/>
    <property type="project" value="UniProtKB-KW"/>
</dbReference>
<dbReference type="Gene3D" id="3.80.10.10">
    <property type="entry name" value="Ribonuclease Inhibitor"/>
    <property type="match status" value="3"/>
</dbReference>
<dbReference type="Proteomes" id="UP000323000">
    <property type="component" value="Chromosome 3"/>
</dbReference>
<dbReference type="PANTHER" id="PTHR36766:SF40">
    <property type="entry name" value="DISEASE RESISTANCE PROTEIN RGA3"/>
    <property type="match status" value="1"/>
</dbReference>
<reference evidence="3" key="1">
    <citation type="journal article" date="2019" name="Gigascience">
        <title>De novo genome assembly of the endangered Acer yangbiense, a plant species with extremely small populations endemic to Yunnan Province, China.</title>
        <authorList>
            <person name="Yang J."/>
            <person name="Wariss H.M."/>
            <person name="Tao L."/>
            <person name="Zhang R."/>
            <person name="Yun Q."/>
            <person name="Hollingsworth P."/>
            <person name="Dao Z."/>
            <person name="Luo G."/>
            <person name="Guo H."/>
            <person name="Ma Y."/>
            <person name="Sun W."/>
        </authorList>
    </citation>
    <scope>NUCLEOTIDE SEQUENCE [LARGE SCALE GENOMIC DNA]</scope>
    <source>
        <strain evidence="3">cv. Malutang</strain>
    </source>
</reference>
<keyword evidence="1" id="KW-0611">Plant defense</keyword>
<protein>
    <submittedName>
        <fullName evidence="2">Uncharacterized protein</fullName>
    </submittedName>
</protein>
<name>A0A5C7IFM2_9ROSI</name>
<dbReference type="InterPro" id="IPR032675">
    <property type="entry name" value="LRR_dom_sf"/>
</dbReference>
<accession>A0A5C7IFM2</accession>
<comment type="caution">
    <text evidence="2">The sequence shown here is derived from an EMBL/GenBank/DDBJ whole genome shotgun (WGS) entry which is preliminary data.</text>
</comment>
<organism evidence="2 3">
    <name type="scientific">Acer yangbiense</name>
    <dbReference type="NCBI Taxonomy" id="1000413"/>
    <lineage>
        <taxon>Eukaryota</taxon>
        <taxon>Viridiplantae</taxon>
        <taxon>Streptophyta</taxon>
        <taxon>Embryophyta</taxon>
        <taxon>Tracheophyta</taxon>
        <taxon>Spermatophyta</taxon>
        <taxon>Magnoliopsida</taxon>
        <taxon>eudicotyledons</taxon>
        <taxon>Gunneridae</taxon>
        <taxon>Pentapetalae</taxon>
        <taxon>rosids</taxon>
        <taxon>malvids</taxon>
        <taxon>Sapindales</taxon>
        <taxon>Sapindaceae</taxon>
        <taxon>Hippocastanoideae</taxon>
        <taxon>Acereae</taxon>
        <taxon>Acer</taxon>
    </lineage>
</organism>
<gene>
    <name evidence="2" type="ORF">EZV62_009298</name>
</gene>
<dbReference type="EMBL" id="VAHF01000003">
    <property type="protein sequence ID" value="TXG68023.1"/>
    <property type="molecule type" value="Genomic_DNA"/>
</dbReference>
<dbReference type="AlphaFoldDB" id="A0A5C7IFM2"/>
<evidence type="ECO:0000313" key="2">
    <source>
        <dbReference type="EMBL" id="TXG68023.1"/>
    </source>
</evidence>
<evidence type="ECO:0000256" key="1">
    <source>
        <dbReference type="ARBA" id="ARBA00022821"/>
    </source>
</evidence>
<dbReference type="OrthoDB" id="544129at2759"/>
<dbReference type="SUPFAM" id="SSF52058">
    <property type="entry name" value="L domain-like"/>
    <property type="match status" value="1"/>
</dbReference>
<dbReference type="PANTHER" id="PTHR36766">
    <property type="entry name" value="PLANT BROAD-SPECTRUM MILDEW RESISTANCE PROTEIN RPW8"/>
    <property type="match status" value="1"/>
</dbReference>
<keyword evidence="3" id="KW-1185">Reference proteome</keyword>
<sequence length="942" mass="104696">MNHKNACLGSLKIKVCNSLTGQLPSYLKRLEIESCEKLEYLWDDNEESCTSLVDEENPNNTNTSLLEYLYVGKCPSFKCLSSSGHLPEALRILSLHSLPELESISKTFLNSRSLEKIIIKYCKNPKSIPEGLHNLSHLRKIEIFNCESIDCLGEEGPPNTNLSELAIEYCEKLKALPNWFHNLNSLKSLMLFGCPSMTSFPEEGFPTNLTSLSIDGKVKMYKAVLEWGLHNLTSLTSLEIWGLPEAESFPQQEMGMTFPPSLTHLSIYTYPNLKCLMGEGFRNLNSLEYLFIYGCPNLTSFPELALPSSLKSLWINNCPNWKSFSKLGLPSSLSKLVIYNCPEFRSFPDQGLPSSLSILEISDCPEVRSFPKQGLPSSLLQLASSTFLIHLSCGEDMDILGPLYQIWLLVLLVKSTDFVGKLPLASPIRLGTLGALEFDVLQQICFNDNRFLLLIVVSEQMHWCIILGFPMIPEIQPSSVENRLRAQGSSSVHTYLCDNKVLIMSLLQEAIKLTYAVYLEGNLNDHLYIYGSTKVCDGLMAWNLNTLSNVKSVKPSSSAQDWLSSRGQCIDPLPLVSVIPQVTMTRFQWEVNYDGQPLLDFEKLRLIGYCGTLVAWRPSISCASRNMLEYITICASIVVSGQLHWSILLGLIKASSAQNRLRAHYILPSCCFKPQSNKTQTEYYSITGAHPNENVSVHGFNSSSLLMASRFTVASYSLCPPDNNTIPGTSGGTVRRSAVTVKVCIGPSDHLRCSPAQCRNGFLNSLDLTQVLMYNGVWGVDVWLQEGVCCGECKPSQMNDISVPEGLLASQRAPYSDRDVIKVGLIFYICIFWTSSSIYVHLSIRKDLFGERKESSVRDEPCLSSSAQLAHISSSSLVNSQLNRINELESNLVDKVGSYGQVSRGSTYQAGLALCASIDKPDQRCTVDDIKLSKGQVGYKVS</sequence>
<evidence type="ECO:0000313" key="3">
    <source>
        <dbReference type="Proteomes" id="UP000323000"/>
    </source>
</evidence>
<proteinExistence type="predicted"/>